<protein>
    <recommendedName>
        <fullName evidence="1">Tox-GHH2 domain-containing protein</fullName>
    </recommendedName>
</protein>
<organism evidence="2 3">
    <name type="scientific">Pseudoduganella buxea</name>
    <dbReference type="NCBI Taxonomy" id="1949069"/>
    <lineage>
        <taxon>Bacteria</taxon>
        <taxon>Pseudomonadati</taxon>
        <taxon>Pseudomonadota</taxon>
        <taxon>Betaproteobacteria</taxon>
        <taxon>Burkholderiales</taxon>
        <taxon>Oxalobacteraceae</taxon>
        <taxon>Telluria group</taxon>
        <taxon>Pseudoduganella</taxon>
    </lineage>
</organism>
<evidence type="ECO:0000313" key="3">
    <source>
        <dbReference type="Proteomes" id="UP000622638"/>
    </source>
</evidence>
<comment type="caution">
    <text evidence="2">The sequence shown here is derived from an EMBL/GenBank/DDBJ whole genome shotgun (WGS) entry which is preliminary data.</text>
</comment>
<name>A0ABQ1LLR7_9BURK</name>
<evidence type="ECO:0000313" key="2">
    <source>
        <dbReference type="EMBL" id="GGC25624.1"/>
    </source>
</evidence>
<reference evidence="3" key="1">
    <citation type="journal article" date="2019" name="Int. J. Syst. Evol. Microbiol.">
        <title>The Global Catalogue of Microorganisms (GCM) 10K type strain sequencing project: providing services to taxonomists for standard genome sequencing and annotation.</title>
        <authorList>
            <consortium name="The Broad Institute Genomics Platform"/>
            <consortium name="The Broad Institute Genome Sequencing Center for Infectious Disease"/>
            <person name="Wu L."/>
            <person name="Ma J."/>
        </authorList>
    </citation>
    <scope>NUCLEOTIDE SEQUENCE [LARGE SCALE GENOMIC DNA]</scope>
    <source>
        <strain evidence="3">CGMCC 1.15931</strain>
    </source>
</reference>
<evidence type="ECO:0000259" key="1">
    <source>
        <dbReference type="Pfam" id="PF15635"/>
    </source>
</evidence>
<gene>
    <name evidence="2" type="ORF">GCM10011572_53750</name>
</gene>
<dbReference type="Proteomes" id="UP000622638">
    <property type="component" value="Unassembled WGS sequence"/>
</dbReference>
<dbReference type="EMBL" id="BMKG01000061">
    <property type="protein sequence ID" value="GGC25624.1"/>
    <property type="molecule type" value="Genomic_DNA"/>
</dbReference>
<keyword evidence="3" id="KW-1185">Reference proteome</keyword>
<feature type="domain" description="Tox-GHH2" evidence="1">
    <location>
        <begin position="11"/>
        <end position="93"/>
    </location>
</feature>
<dbReference type="InterPro" id="IPR028917">
    <property type="entry name" value="Tox-GHH2_domain"/>
</dbReference>
<dbReference type="Pfam" id="PF15635">
    <property type="entry name" value="Tox-GHH2"/>
    <property type="match status" value="1"/>
</dbReference>
<accession>A0ABQ1LLR7</accession>
<sequence>MPGGSVKDTCPGYNHNRAPTVCVEGTSQNHGSHKRAHEALAREHEALDQNGRVDSNGTMSMNDSLNAATESHQKAFPLSKCSKKCIRAQLDSYYQKCGNARAKMVNEQAKPAMPANTSGGSAD</sequence>
<proteinExistence type="predicted"/>